<dbReference type="GO" id="GO:0046872">
    <property type="term" value="F:metal ion binding"/>
    <property type="evidence" value="ECO:0007669"/>
    <property type="project" value="UniProtKB-KW"/>
</dbReference>
<keyword evidence="3" id="KW-0004">4Fe-4S</keyword>
<dbReference type="GO" id="GO:0051539">
    <property type="term" value="F:4 iron, 4 sulfur cluster binding"/>
    <property type="evidence" value="ECO:0007669"/>
    <property type="project" value="UniProtKB-KW"/>
</dbReference>
<dbReference type="Proteomes" id="UP000316270">
    <property type="component" value="Chromosome 6"/>
</dbReference>
<feature type="domain" description="4Fe-4S ferredoxin-type" evidence="9">
    <location>
        <begin position="160"/>
        <end position="189"/>
    </location>
</feature>
<dbReference type="NCBIfam" id="NF004539">
    <property type="entry name" value="PRK05888.1-5"/>
    <property type="match status" value="1"/>
</dbReference>
<dbReference type="STRING" id="50376.A0A517L7M7"/>
<evidence type="ECO:0000256" key="7">
    <source>
        <dbReference type="ARBA" id="ARBA00023014"/>
    </source>
</evidence>
<dbReference type="EMBL" id="CP042190">
    <property type="protein sequence ID" value="QDS71638.1"/>
    <property type="molecule type" value="Genomic_DNA"/>
</dbReference>
<feature type="region of interest" description="Disordered" evidence="8">
    <location>
        <begin position="38"/>
        <end position="67"/>
    </location>
</feature>
<proteinExistence type="inferred from homology"/>
<keyword evidence="4" id="KW-0479">Metal-binding</keyword>
<dbReference type="PROSITE" id="PS51379">
    <property type="entry name" value="4FE4S_FER_2"/>
    <property type="match status" value="2"/>
</dbReference>
<dbReference type="GO" id="GO:0032981">
    <property type="term" value="P:mitochondrial respiratory chain complex I assembly"/>
    <property type="evidence" value="ECO:0007669"/>
    <property type="project" value="TreeGrafter"/>
</dbReference>
<dbReference type="Pfam" id="PF12838">
    <property type="entry name" value="Fer4_7"/>
    <property type="match status" value="1"/>
</dbReference>
<accession>A0A517L7M7</accession>
<dbReference type="InterPro" id="IPR017900">
    <property type="entry name" value="4Fe4S_Fe_S_CS"/>
</dbReference>
<dbReference type="NCBIfam" id="NF004538">
    <property type="entry name" value="PRK05888.1-4"/>
    <property type="match status" value="1"/>
</dbReference>
<dbReference type="PANTHER" id="PTHR10849:SF20">
    <property type="entry name" value="NADH DEHYDROGENASE [UBIQUINONE] IRON-SULFUR PROTEIN 8, MITOCHONDRIAL"/>
    <property type="match status" value="1"/>
</dbReference>
<dbReference type="FunFam" id="3.30.70.3270:FF:000001">
    <property type="entry name" value="NADH-quinone oxidoreductase subunit I 1"/>
    <property type="match status" value="1"/>
</dbReference>
<evidence type="ECO:0000256" key="3">
    <source>
        <dbReference type="ARBA" id="ARBA00022485"/>
    </source>
</evidence>
<comment type="similarity">
    <text evidence="2">Belongs to the complex I 23 kDa subunit family.</text>
</comment>
<evidence type="ECO:0000256" key="5">
    <source>
        <dbReference type="ARBA" id="ARBA00022967"/>
    </source>
</evidence>
<sequence length="229" mass="25853">MANMRPLIIMARARPRTAALLTASRQRIAPTIYASFSTSSPRAATPAGPPPAGFRTPPPKRWDDKDGESALDKAGKFFLMTEIFRGMWVVLEQYFRPPYTIYYPFEKGPISPRFRGEHALRRYPTGEERCIACKLCEAICPAQAITIEAEERADGSRRTTRYDIDMTKCIYCGLCQESCPVDAIVETPNAEYATETREELLYNKEKLLSNGDKWEPEIAAVARADAPYR</sequence>
<dbReference type="InterPro" id="IPR017896">
    <property type="entry name" value="4Fe4S_Fe-S-bd"/>
</dbReference>
<keyword evidence="11" id="KW-1185">Reference proteome</keyword>
<dbReference type="PROSITE" id="PS00198">
    <property type="entry name" value="4FE4S_FER_1"/>
    <property type="match status" value="2"/>
</dbReference>
<evidence type="ECO:0000256" key="8">
    <source>
        <dbReference type="SAM" id="MobiDB-lite"/>
    </source>
</evidence>
<keyword evidence="6" id="KW-0408">Iron</keyword>
<feature type="compositionally biased region" description="Pro residues" evidence="8">
    <location>
        <begin position="47"/>
        <end position="59"/>
    </location>
</feature>
<evidence type="ECO:0000256" key="6">
    <source>
        <dbReference type="ARBA" id="ARBA00023004"/>
    </source>
</evidence>
<dbReference type="GO" id="GO:0003954">
    <property type="term" value="F:NADH dehydrogenase activity"/>
    <property type="evidence" value="ECO:0007669"/>
    <property type="project" value="TreeGrafter"/>
</dbReference>
<dbReference type="Gene3D" id="3.30.70.3270">
    <property type="match status" value="1"/>
</dbReference>
<evidence type="ECO:0000256" key="4">
    <source>
        <dbReference type="ARBA" id="ARBA00022723"/>
    </source>
</evidence>
<dbReference type="NCBIfam" id="TIGR01971">
    <property type="entry name" value="NuoI"/>
    <property type="match status" value="1"/>
</dbReference>
<dbReference type="InterPro" id="IPR010226">
    <property type="entry name" value="NADH_quinone_OxRdtase_chainI"/>
</dbReference>
<evidence type="ECO:0000256" key="1">
    <source>
        <dbReference type="ARBA" id="ARBA00001966"/>
    </source>
</evidence>
<keyword evidence="5" id="KW-1278">Translocase</keyword>
<dbReference type="AlphaFoldDB" id="A0A517L7M7"/>
<name>A0A517L7M7_9PEZI</name>
<gene>
    <name evidence="10" type="ORF">FKW77_007431</name>
</gene>
<evidence type="ECO:0000313" key="10">
    <source>
        <dbReference type="EMBL" id="QDS71638.1"/>
    </source>
</evidence>
<protein>
    <recommendedName>
        <fullName evidence="9">4Fe-4S ferredoxin-type domain-containing protein</fullName>
    </recommendedName>
</protein>
<dbReference type="GO" id="GO:0006120">
    <property type="term" value="P:mitochondrial electron transport, NADH to ubiquinone"/>
    <property type="evidence" value="ECO:0007669"/>
    <property type="project" value="TreeGrafter"/>
</dbReference>
<keyword evidence="7" id="KW-0411">Iron-sulfur</keyword>
<dbReference type="PANTHER" id="PTHR10849">
    <property type="entry name" value="NADH DEHYDROGENASE UBIQUINONE IRON-SULFUR PROTEIN 8, MITOCHONDRIAL"/>
    <property type="match status" value="1"/>
</dbReference>
<dbReference type="GO" id="GO:0005739">
    <property type="term" value="C:mitochondrion"/>
    <property type="evidence" value="ECO:0007669"/>
    <property type="project" value="UniProtKB-ARBA"/>
</dbReference>
<dbReference type="GO" id="GO:0016020">
    <property type="term" value="C:membrane"/>
    <property type="evidence" value="ECO:0007669"/>
    <property type="project" value="InterPro"/>
</dbReference>
<comment type="cofactor">
    <cofactor evidence="1">
        <name>[4Fe-4S] cluster</name>
        <dbReference type="ChEBI" id="CHEBI:49883"/>
    </cofactor>
</comment>
<evidence type="ECO:0000259" key="9">
    <source>
        <dbReference type="PROSITE" id="PS51379"/>
    </source>
</evidence>
<reference evidence="10 11" key="1">
    <citation type="submission" date="2019-07" db="EMBL/GenBank/DDBJ databases">
        <title>Finished genome of Venturia effusa.</title>
        <authorList>
            <person name="Young C.A."/>
            <person name="Cox M.P."/>
            <person name="Ganley A.R.D."/>
            <person name="David W.J."/>
        </authorList>
    </citation>
    <scope>NUCLEOTIDE SEQUENCE [LARGE SCALE GENOMIC DNA]</scope>
    <source>
        <strain evidence="11">albino</strain>
    </source>
</reference>
<evidence type="ECO:0000313" key="11">
    <source>
        <dbReference type="Proteomes" id="UP000316270"/>
    </source>
</evidence>
<feature type="domain" description="4Fe-4S ferredoxin-type" evidence="9">
    <location>
        <begin position="121"/>
        <end position="150"/>
    </location>
</feature>
<organism evidence="10 11">
    <name type="scientific">Venturia effusa</name>
    <dbReference type="NCBI Taxonomy" id="50376"/>
    <lineage>
        <taxon>Eukaryota</taxon>
        <taxon>Fungi</taxon>
        <taxon>Dikarya</taxon>
        <taxon>Ascomycota</taxon>
        <taxon>Pezizomycotina</taxon>
        <taxon>Dothideomycetes</taxon>
        <taxon>Pleosporomycetidae</taxon>
        <taxon>Venturiales</taxon>
        <taxon>Venturiaceae</taxon>
        <taxon>Venturia</taxon>
    </lineage>
</organism>
<dbReference type="HAMAP" id="MF_01351">
    <property type="entry name" value="NDH1_NuoI"/>
    <property type="match status" value="1"/>
</dbReference>
<dbReference type="SUPFAM" id="SSF54862">
    <property type="entry name" value="4Fe-4S ferredoxins"/>
    <property type="match status" value="1"/>
</dbReference>
<evidence type="ECO:0000256" key="2">
    <source>
        <dbReference type="ARBA" id="ARBA00010277"/>
    </source>
</evidence>
<dbReference type="OrthoDB" id="204405at2759"/>